<dbReference type="EMBL" id="QDKP01000067">
    <property type="protein sequence ID" value="PVM70937.1"/>
    <property type="molecule type" value="Genomic_DNA"/>
</dbReference>
<dbReference type="AlphaFoldDB" id="A0A2T9IVP9"/>
<reference evidence="1 2" key="1">
    <citation type="submission" date="2018-04" db="EMBL/GenBank/DDBJ databases">
        <title>The genome sequence of Caulobacter sp. 736.</title>
        <authorList>
            <person name="Gao J."/>
            <person name="Sun J."/>
        </authorList>
    </citation>
    <scope>NUCLEOTIDE SEQUENCE [LARGE SCALE GENOMIC DNA]</scope>
    <source>
        <strain evidence="1 2">736</strain>
    </source>
</reference>
<accession>A0A2T9IVP9</accession>
<dbReference type="Proteomes" id="UP000244913">
    <property type="component" value="Unassembled WGS sequence"/>
</dbReference>
<proteinExistence type="predicted"/>
<protein>
    <submittedName>
        <fullName evidence="1">Uncharacterized protein</fullName>
    </submittedName>
</protein>
<sequence>MIIIVARSRAGFGVLLGSDLVEEFDEVDVARACAARLCEEARARGESFSWVDVSQASAPLAMGRKP</sequence>
<name>A0A2T9IVP9_9CAUL</name>
<gene>
    <name evidence="1" type="ORF">DDF65_25250</name>
</gene>
<organism evidence="1 2">
    <name type="scientific">Caulobacter radicis</name>
    <dbReference type="NCBI Taxonomy" id="2172650"/>
    <lineage>
        <taxon>Bacteria</taxon>
        <taxon>Pseudomonadati</taxon>
        <taxon>Pseudomonadota</taxon>
        <taxon>Alphaproteobacteria</taxon>
        <taxon>Caulobacterales</taxon>
        <taxon>Caulobacteraceae</taxon>
        <taxon>Caulobacter</taxon>
    </lineage>
</organism>
<comment type="caution">
    <text evidence="1">The sequence shown here is derived from an EMBL/GenBank/DDBJ whole genome shotgun (WGS) entry which is preliminary data.</text>
</comment>
<evidence type="ECO:0000313" key="2">
    <source>
        <dbReference type="Proteomes" id="UP000244913"/>
    </source>
</evidence>
<keyword evidence="2" id="KW-1185">Reference proteome</keyword>
<evidence type="ECO:0000313" key="1">
    <source>
        <dbReference type="EMBL" id="PVM70937.1"/>
    </source>
</evidence>